<dbReference type="Pfam" id="PF02913">
    <property type="entry name" value="FAD-oxidase_C"/>
    <property type="match status" value="1"/>
</dbReference>
<evidence type="ECO:0000256" key="7">
    <source>
        <dbReference type="ARBA" id="ARBA00023014"/>
    </source>
</evidence>
<dbReference type="Proteomes" id="UP000316304">
    <property type="component" value="Unassembled WGS sequence"/>
</dbReference>
<dbReference type="SUPFAM" id="SSF55103">
    <property type="entry name" value="FAD-linked oxidases, C-terminal domain"/>
    <property type="match status" value="1"/>
</dbReference>
<dbReference type="NCBIfam" id="NF008369">
    <property type="entry name" value="PRK11168.1"/>
    <property type="match status" value="1"/>
</dbReference>
<gene>
    <name evidence="9" type="primary">glpC</name>
    <name evidence="9" type="ORF">Pla52o_22140</name>
</gene>
<keyword evidence="4" id="KW-0274">FAD</keyword>
<dbReference type="InterPro" id="IPR004017">
    <property type="entry name" value="Cys_rich_dom"/>
</dbReference>
<dbReference type="Pfam" id="PF02754">
    <property type="entry name" value="CCG"/>
    <property type="match status" value="1"/>
</dbReference>
<dbReference type="Pfam" id="PF01565">
    <property type="entry name" value="FAD_binding_4"/>
    <property type="match status" value="1"/>
</dbReference>
<evidence type="ECO:0000256" key="2">
    <source>
        <dbReference type="ARBA" id="ARBA00022630"/>
    </source>
</evidence>
<evidence type="ECO:0000313" key="9">
    <source>
        <dbReference type="EMBL" id="TWU24287.1"/>
    </source>
</evidence>
<dbReference type="PANTHER" id="PTHR11748:SF119">
    <property type="entry name" value="D-2-HYDROXYGLUTARATE DEHYDROGENASE"/>
    <property type="match status" value="1"/>
</dbReference>
<dbReference type="PANTHER" id="PTHR11748">
    <property type="entry name" value="D-LACTATE DEHYDROGENASE"/>
    <property type="match status" value="1"/>
</dbReference>
<dbReference type="GO" id="GO:0008720">
    <property type="term" value="F:D-lactate dehydrogenase (NAD+) activity"/>
    <property type="evidence" value="ECO:0007669"/>
    <property type="project" value="TreeGrafter"/>
</dbReference>
<name>A0A5C6CL50_9BACT</name>
<dbReference type="OrthoDB" id="9767256at2"/>
<dbReference type="InterPro" id="IPR016169">
    <property type="entry name" value="FAD-bd_PCMH_sub2"/>
</dbReference>
<dbReference type="GO" id="GO:0051536">
    <property type="term" value="F:iron-sulfur cluster binding"/>
    <property type="evidence" value="ECO:0007669"/>
    <property type="project" value="UniProtKB-KW"/>
</dbReference>
<dbReference type="GO" id="GO:1903457">
    <property type="term" value="P:lactate catabolic process"/>
    <property type="evidence" value="ECO:0007669"/>
    <property type="project" value="TreeGrafter"/>
</dbReference>
<keyword evidence="6" id="KW-0408">Iron</keyword>
<dbReference type="InterPro" id="IPR004113">
    <property type="entry name" value="FAD-bd_oxidored_4_C"/>
</dbReference>
<dbReference type="InterPro" id="IPR009051">
    <property type="entry name" value="Helical_ferredxn"/>
</dbReference>
<keyword evidence="3" id="KW-0479">Metal-binding</keyword>
<dbReference type="Pfam" id="PF13534">
    <property type="entry name" value="Fer4_17"/>
    <property type="match status" value="1"/>
</dbReference>
<evidence type="ECO:0000256" key="4">
    <source>
        <dbReference type="ARBA" id="ARBA00022827"/>
    </source>
</evidence>
<dbReference type="RefSeq" id="WP_146594496.1">
    <property type="nucleotide sequence ID" value="NZ_SJPT01000003.1"/>
</dbReference>
<organism evidence="9 10">
    <name type="scientific">Novipirellula galeiformis</name>
    <dbReference type="NCBI Taxonomy" id="2528004"/>
    <lineage>
        <taxon>Bacteria</taxon>
        <taxon>Pseudomonadati</taxon>
        <taxon>Planctomycetota</taxon>
        <taxon>Planctomycetia</taxon>
        <taxon>Pirellulales</taxon>
        <taxon>Pirellulaceae</taxon>
        <taxon>Novipirellula</taxon>
    </lineage>
</organism>
<protein>
    <submittedName>
        <fullName evidence="9">Anaerobic glycerol-3-phosphate dehydrogenase subunit C</fullName>
    </submittedName>
</protein>
<keyword evidence="2" id="KW-0285">Flavoprotein</keyword>
<dbReference type="PROSITE" id="PS00198">
    <property type="entry name" value="4FE4S_FER_1"/>
    <property type="match status" value="1"/>
</dbReference>
<evidence type="ECO:0000256" key="1">
    <source>
        <dbReference type="ARBA" id="ARBA00001974"/>
    </source>
</evidence>
<proteinExistence type="predicted"/>
<dbReference type="Gene3D" id="3.30.70.2740">
    <property type="match status" value="1"/>
</dbReference>
<dbReference type="InterPro" id="IPR016167">
    <property type="entry name" value="FAD-bd_PCMH_sub1"/>
</dbReference>
<feature type="domain" description="FAD-binding PCMH-type" evidence="8">
    <location>
        <begin position="37"/>
        <end position="257"/>
    </location>
</feature>
<evidence type="ECO:0000256" key="3">
    <source>
        <dbReference type="ARBA" id="ARBA00022723"/>
    </source>
</evidence>
<dbReference type="EMBL" id="SJPT01000003">
    <property type="protein sequence ID" value="TWU24287.1"/>
    <property type="molecule type" value="Genomic_DNA"/>
</dbReference>
<dbReference type="InterPro" id="IPR036318">
    <property type="entry name" value="FAD-bd_PCMH-like_sf"/>
</dbReference>
<dbReference type="InterPro" id="IPR017900">
    <property type="entry name" value="4Fe4S_Fe_S_CS"/>
</dbReference>
<evidence type="ECO:0000256" key="5">
    <source>
        <dbReference type="ARBA" id="ARBA00023002"/>
    </source>
</evidence>
<reference evidence="9 10" key="1">
    <citation type="submission" date="2019-02" db="EMBL/GenBank/DDBJ databases">
        <title>Deep-cultivation of Planctomycetes and their phenomic and genomic characterization uncovers novel biology.</title>
        <authorList>
            <person name="Wiegand S."/>
            <person name="Jogler M."/>
            <person name="Boedeker C."/>
            <person name="Pinto D."/>
            <person name="Vollmers J."/>
            <person name="Rivas-Marin E."/>
            <person name="Kohn T."/>
            <person name="Peeters S.H."/>
            <person name="Heuer A."/>
            <person name="Rast P."/>
            <person name="Oberbeckmann S."/>
            <person name="Bunk B."/>
            <person name="Jeske O."/>
            <person name="Meyerdierks A."/>
            <person name="Storesund J.E."/>
            <person name="Kallscheuer N."/>
            <person name="Luecker S."/>
            <person name="Lage O.M."/>
            <person name="Pohl T."/>
            <person name="Merkel B.J."/>
            <person name="Hornburger P."/>
            <person name="Mueller R.-W."/>
            <person name="Bruemmer F."/>
            <person name="Labrenz M."/>
            <person name="Spormann A.M."/>
            <person name="Op Den Camp H."/>
            <person name="Overmann J."/>
            <person name="Amann R."/>
            <person name="Jetten M.S.M."/>
            <person name="Mascher T."/>
            <person name="Medema M.H."/>
            <person name="Devos D.P."/>
            <person name="Kaster A.-K."/>
            <person name="Ovreas L."/>
            <person name="Rohde M."/>
            <person name="Galperin M.Y."/>
            <person name="Jogler C."/>
        </authorList>
    </citation>
    <scope>NUCLEOTIDE SEQUENCE [LARGE SCALE GENOMIC DNA]</scope>
    <source>
        <strain evidence="9 10">Pla52o</strain>
    </source>
</reference>
<dbReference type="AlphaFoldDB" id="A0A5C6CL50"/>
<evidence type="ECO:0000259" key="8">
    <source>
        <dbReference type="PROSITE" id="PS51387"/>
    </source>
</evidence>
<accession>A0A5C6CL50</accession>
<dbReference type="GO" id="GO:0071949">
    <property type="term" value="F:FAD binding"/>
    <property type="evidence" value="ECO:0007669"/>
    <property type="project" value="InterPro"/>
</dbReference>
<dbReference type="InterPro" id="IPR016164">
    <property type="entry name" value="FAD-linked_Oxase-like_C"/>
</dbReference>
<comment type="caution">
    <text evidence="9">The sequence shown here is derived from an EMBL/GenBank/DDBJ whole genome shotgun (WGS) entry which is preliminary data.</text>
</comment>
<dbReference type="Gene3D" id="1.10.1060.10">
    <property type="entry name" value="Alpha-helical ferredoxin"/>
    <property type="match status" value="1"/>
</dbReference>
<evidence type="ECO:0000256" key="6">
    <source>
        <dbReference type="ARBA" id="ARBA00023004"/>
    </source>
</evidence>
<dbReference type="InterPro" id="IPR006094">
    <property type="entry name" value="Oxid_FAD_bind_N"/>
</dbReference>
<sequence length="988" mass="109148">MDSERQRIQDDLRGVVRGEVLCDDISCQLYATDASIYQMLPLGVVRPRTAADVIATVQYGAEHDLSIHPRGSASGVSGESLGSGLVLDFSRFMRRVTIDRNGATVNVQCGAVLAEVNAALAPYGRTYGPDPATRSITTMGSVLSTNASGSHYLRSGSARDTIESMRVVTVDGKLLTFSKHHPDEQTPQGRLARGIVEIESQFRTLIAARKSAPNSRGGYRFDGVIDSEGRVDLAKFMVGTQGTLGIIVDAVLRTEAIPTHRGVALLFYRRLDSAVRCARRALEHGLVACDLMDRRLLQIARETDPRFADLLPREAEAMLLVEIQGESLGDLYDRLAIIRQECAKGPDAAFAAVDTVRDSERDLYWTLSRRVVPRLYRFKGSDAPQPFTEDIAVPADRLPAALLDIQDTLKRNHATATVFAHAGHGHLHVRPFLNLAKQVDRDKLNDLSNQIAEVVWKHGGEVSVEHAAGFSRSHLLPRQYGQLWQAMGQIKRLFDSCHRLNPGKLFGAVLQKPNENLRPFDKTIEVSRGNRTLIEAEQSLANESDPARKPLAQLEVFQNWPPGASVDQVTRQCNGCGRCRTNSAVERQCPMFRATHSEEASPRAKANLLRGVLSGQLKVENLADDRAKEVADLCFNCHQCRVECPAGVDIPKIVGELKAQYVTTNGLPLSDLLLGRIDTIAAIASRFPWLANPLIRGRFSRWLAERLFGLSAARDLPLIASETFMRYAAKRRWTKLNPHGGLKVAYFVDHYANYHDPEIGRGLAEILQHNGIGLYVPPGQVASGMARISAGDIKGARRVARHNLRVLAEAVRQGYTIIATEPAAVLCLKHEYPNLMDDQDAHLVAENSFEACQFLWNLHQENRLSLDLDSMEADLAYHQPCHLRVLDPDGAGPKLMSLIPRFDVEQIEAGCTGMAGTWGLQRKNYRNSLRVGWPLISAMRSAGGKTAVTECSACKMQIEHGAGRKTLHPIKLFAYAYGRMPKLAKELR</sequence>
<dbReference type="PROSITE" id="PS51387">
    <property type="entry name" value="FAD_PCMH"/>
    <property type="match status" value="1"/>
</dbReference>
<dbReference type="SUPFAM" id="SSF46548">
    <property type="entry name" value="alpha-helical ferredoxin"/>
    <property type="match status" value="1"/>
</dbReference>
<comment type="cofactor">
    <cofactor evidence="1">
        <name>FAD</name>
        <dbReference type="ChEBI" id="CHEBI:57692"/>
    </cofactor>
</comment>
<keyword evidence="5" id="KW-0560">Oxidoreductase</keyword>
<dbReference type="GO" id="GO:0046872">
    <property type="term" value="F:metal ion binding"/>
    <property type="evidence" value="ECO:0007669"/>
    <property type="project" value="UniProtKB-KW"/>
</dbReference>
<keyword evidence="7" id="KW-0411">Iron-sulfur</keyword>
<dbReference type="Gene3D" id="3.30.43.10">
    <property type="entry name" value="Uridine Diphospho-n-acetylenolpyruvylglucosamine Reductase, domain 2"/>
    <property type="match status" value="1"/>
</dbReference>
<dbReference type="Gene3D" id="3.30.465.10">
    <property type="match status" value="1"/>
</dbReference>
<dbReference type="InterPro" id="IPR016166">
    <property type="entry name" value="FAD-bd_PCMH"/>
</dbReference>
<evidence type="ECO:0000313" key="10">
    <source>
        <dbReference type="Proteomes" id="UP000316304"/>
    </source>
</evidence>
<dbReference type="GO" id="GO:0004458">
    <property type="term" value="F:D-lactate dehydrogenase (cytochrome) activity"/>
    <property type="evidence" value="ECO:0007669"/>
    <property type="project" value="TreeGrafter"/>
</dbReference>
<dbReference type="SUPFAM" id="SSF56176">
    <property type="entry name" value="FAD-binding/transporter-associated domain-like"/>
    <property type="match status" value="1"/>
</dbReference>
<keyword evidence="10" id="KW-1185">Reference proteome</keyword>